<dbReference type="InterPro" id="IPR032710">
    <property type="entry name" value="NTF2-like_dom_sf"/>
</dbReference>
<organism evidence="2 3">
    <name type="scientific">Planobispora takensis</name>
    <dbReference type="NCBI Taxonomy" id="1367882"/>
    <lineage>
        <taxon>Bacteria</taxon>
        <taxon>Bacillati</taxon>
        <taxon>Actinomycetota</taxon>
        <taxon>Actinomycetes</taxon>
        <taxon>Streptosporangiales</taxon>
        <taxon>Streptosporangiaceae</taxon>
        <taxon>Planobispora</taxon>
    </lineage>
</organism>
<dbReference type="Pfam" id="PF12680">
    <property type="entry name" value="SnoaL_2"/>
    <property type="match status" value="1"/>
</dbReference>
<gene>
    <name evidence="2" type="ORF">Pta02_33950</name>
</gene>
<dbReference type="SUPFAM" id="SSF54427">
    <property type="entry name" value="NTF2-like"/>
    <property type="match status" value="1"/>
</dbReference>
<dbReference type="RefSeq" id="WP_203875766.1">
    <property type="nucleotide sequence ID" value="NZ_BOOK01000023.1"/>
</dbReference>
<dbReference type="AlphaFoldDB" id="A0A8J3WVZ2"/>
<evidence type="ECO:0000259" key="1">
    <source>
        <dbReference type="Pfam" id="PF12680"/>
    </source>
</evidence>
<feature type="domain" description="SnoaL-like" evidence="1">
    <location>
        <begin position="20"/>
        <end position="113"/>
    </location>
</feature>
<name>A0A8J3WVZ2_9ACTN</name>
<dbReference type="Gene3D" id="3.10.450.50">
    <property type="match status" value="1"/>
</dbReference>
<accession>A0A8J3WVZ2</accession>
<dbReference type="Proteomes" id="UP000634476">
    <property type="component" value="Unassembled WGS sequence"/>
</dbReference>
<proteinExistence type="predicted"/>
<dbReference type="InterPro" id="IPR037401">
    <property type="entry name" value="SnoaL-like"/>
</dbReference>
<sequence>MNLEQRLIALLTVLPRELAFGQEDPGTVLDRYYTPEIVYVSDGIALDRDRLVAHARPARRNGRLLRVDVHETLVSGDRAAARSVLHAVMRKGKAVTMEIYTFARFAPDGRVYRIDSITRALPAPDPAPAPAPDPADGLTR</sequence>
<protein>
    <recommendedName>
        <fullName evidence="1">SnoaL-like domain-containing protein</fullName>
    </recommendedName>
</protein>
<reference evidence="2" key="1">
    <citation type="submission" date="2021-01" db="EMBL/GenBank/DDBJ databases">
        <title>Whole genome shotgun sequence of Planobispora takensis NBRC 109077.</title>
        <authorList>
            <person name="Komaki H."/>
            <person name="Tamura T."/>
        </authorList>
    </citation>
    <scope>NUCLEOTIDE SEQUENCE</scope>
    <source>
        <strain evidence="2">NBRC 109077</strain>
    </source>
</reference>
<comment type="caution">
    <text evidence="2">The sequence shown here is derived from an EMBL/GenBank/DDBJ whole genome shotgun (WGS) entry which is preliminary data.</text>
</comment>
<keyword evidence="3" id="KW-1185">Reference proteome</keyword>
<dbReference type="EMBL" id="BOOK01000023">
    <property type="protein sequence ID" value="GII01387.1"/>
    <property type="molecule type" value="Genomic_DNA"/>
</dbReference>
<evidence type="ECO:0000313" key="2">
    <source>
        <dbReference type="EMBL" id="GII01387.1"/>
    </source>
</evidence>
<evidence type="ECO:0000313" key="3">
    <source>
        <dbReference type="Proteomes" id="UP000634476"/>
    </source>
</evidence>